<evidence type="ECO:0000256" key="4">
    <source>
        <dbReference type="ARBA" id="ARBA00022448"/>
    </source>
</evidence>
<evidence type="ECO:0000256" key="11">
    <source>
        <dbReference type="SAM" id="Coils"/>
    </source>
</evidence>
<dbReference type="EMBL" id="BMYX01000005">
    <property type="protein sequence ID" value="GGY11031.1"/>
    <property type="molecule type" value="Genomic_DNA"/>
</dbReference>
<comment type="caution">
    <text evidence="13">The sequence shown here is derived from an EMBL/GenBank/DDBJ whole genome shotgun (WGS) entry which is preliminary data.</text>
</comment>
<evidence type="ECO:0000256" key="2">
    <source>
        <dbReference type="ARBA" id="ARBA00010004"/>
    </source>
</evidence>
<dbReference type="GO" id="GO:0006935">
    <property type="term" value="P:chemotaxis"/>
    <property type="evidence" value="ECO:0007669"/>
    <property type="project" value="UniProtKB-KW"/>
</dbReference>
<dbReference type="GO" id="GO:0044781">
    <property type="term" value="P:bacterial-type flagellum organization"/>
    <property type="evidence" value="ECO:0007669"/>
    <property type="project" value="UniProtKB-KW"/>
</dbReference>
<accession>A0A918P105</accession>
<evidence type="ECO:0000256" key="7">
    <source>
        <dbReference type="ARBA" id="ARBA00022795"/>
    </source>
</evidence>
<dbReference type="GO" id="GO:0005886">
    <property type="term" value="C:plasma membrane"/>
    <property type="evidence" value="ECO:0007669"/>
    <property type="project" value="UniProtKB-SubCell"/>
</dbReference>
<keyword evidence="6" id="KW-0145">Chemotaxis</keyword>
<evidence type="ECO:0000256" key="10">
    <source>
        <dbReference type="ARBA" id="ARBA00023225"/>
    </source>
</evidence>
<keyword evidence="4" id="KW-0813">Transport</keyword>
<evidence type="ECO:0000256" key="8">
    <source>
        <dbReference type="ARBA" id="ARBA00022927"/>
    </source>
</evidence>
<evidence type="ECO:0000256" key="9">
    <source>
        <dbReference type="ARBA" id="ARBA00023136"/>
    </source>
</evidence>
<dbReference type="Gene3D" id="1.10.287.1700">
    <property type="match status" value="1"/>
</dbReference>
<dbReference type="GO" id="GO:0015031">
    <property type="term" value="P:protein transport"/>
    <property type="evidence" value="ECO:0007669"/>
    <property type="project" value="UniProtKB-KW"/>
</dbReference>
<comment type="similarity">
    <text evidence="2">Belongs to the FliJ family.</text>
</comment>
<evidence type="ECO:0000256" key="5">
    <source>
        <dbReference type="ARBA" id="ARBA00022475"/>
    </source>
</evidence>
<dbReference type="GO" id="GO:0071973">
    <property type="term" value="P:bacterial-type flagellum-dependent cell motility"/>
    <property type="evidence" value="ECO:0007669"/>
    <property type="project" value="InterPro"/>
</dbReference>
<dbReference type="GO" id="GO:0009288">
    <property type="term" value="C:bacterial-type flagellum"/>
    <property type="evidence" value="ECO:0007669"/>
    <property type="project" value="InterPro"/>
</dbReference>
<evidence type="ECO:0000313" key="14">
    <source>
        <dbReference type="Proteomes" id="UP000645257"/>
    </source>
</evidence>
<keyword evidence="8" id="KW-0653">Protein transport</keyword>
<feature type="region of interest" description="Disordered" evidence="12">
    <location>
        <begin position="118"/>
        <end position="150"/>
    </location>
</feature>
<keyword evidence="10" id="KW-1006">Bacterial flagellum protein export</keyword>
<evidence type="ECO:0000256" key="6">
    <source>
        <dbReference type="ARBA" id="ARBA00022500"/>
    </source>
</evidence>
<gene>
    <name evidence="13" type="ORF">GCM10011289_12360</name>
</gene>
<organism evidence="13 14">
    <name type="scientific">Paludibacterium paludis</name>
    <dbReference type="NCBI Taxonomy" id="1225769"/>
    <lineage>
        <taxon>Bacteria</taxon>
        <taxon>Pseudomonadati</taxon>
        <taxon>Pseudomonadota</taxon>
        <taxon>Betaproteobacteria</taxon>
        <taxon>Neisseriales</taxon>
        <taxon>Chromobacteriaceae</taxon>
        <taxon>Paludibacterium</taxon>
    </lineage>
</organism>
<dbReference type="PANTHER" id="PTHR38786">
    <property type="entry name" value="FLAGELLAR FLIJ PROTEIN"/>
    <property type="match status" value="1"/>
</dbReference>
<reference evidence="13" key="2">
    <citation type="submission" date="2020-09" db="EMBL/GenBank/DDBJ databases">
        <authorList>
            <person name="Sun Q."/>
            <person name="Kim S."/>
        </authorList>
    </citation>
    <scope>NUCLEOTIDE SEQUENCE</scope>
    <source>
        <strain evidence="13">KCTC 32182</strain>
    </source>
</reference>
<keyword evidence="7" id="KW-1005">Bacterial flagellum biogenesis</keyword>
<dbReference type="GO" id="GO:0003774">
    <property type="term" value="F:cytoskeletal motor activity"/>
    <property type="evidence" value="ECO:0007669"/>
    <property type="project" value="InterPro"/>
</dbReference>
<feature type="coiled-coil region" evidence="11">
    <location>
        <begin position="17"/>
        <end position="51"/>
    </location>
</feature>
<dbReference type="Pfam" id="PF02050">
    <property type="entry name" value="FliJ"/>
    <property type="match status" value="1"/>
</dbReference>
<dbReference type="InterPro" id="IPR018006">
    <property type="entry name" value="Flag_FliJ_proteobac"/>
</dbReference>
<keyword evidence="5" id="KW-1003">Cell membrane</keyword>
<keyword evidence="11" id="KW-0175">Coiled coil</keyword>
<dbReference type="PANTHER" id="PTHR38786:SF1">
    <property type="entry name" value="FLAGELLAR FLIJ PROTEIN"/>
    <property type="match status" value="1"/>
</dbReference>
<dbReference type="RefSeq" id="WP_189532337.1">
    <property type="nucleotide sequence ID" value="NZ_BMYX01000005.1"/>
</dbReference>
<protein>
    <recommendedName>
        <fullName evidence="3">Flagellar FliJ protein</fullName>
    </recommendedName>
</protein>
<dbReference type="NCBIfam" id="TIGR02473">
    <property type="entry name" value="flagell_FliJ"/>
    <property type="match status" value="1"/>
</dbReference>
<dbReference type="AlphaFoldDB" id="A0A918P105"/>
<dbReference type="InterPro" id="IPR053716">
    <property type="entry name" value="Flag_assembly_chemotaxis_eff"/>
</dbReference>
<keyword evidence="9" id="KW-0472">Membrane</keyword>
<dbReference type="PIRSF" id="PIRSF019404">
    <property type="entry name" value="FliJ"/>
    <property type="match status" value="1"/>
</dbReference>
<evidence type="ECO:0000313" key="13">
    <source>
        <dbReference type="EMBL" id="GGY11031.1"/>
    </source>
</evidence>
<comment type="subcellular location">
    <subcellularLocation>
        <location evidence="1">Cell membrane</location>
        <topology evidence="1">Peripheral membrane protein</topology>
        <orientation evidence="1">Cytoplasmic side</orientation>
    </subcellularLocation>
</comment>
<evidence type="ECO:0000256" key="12">
    <source>
        <dbReference type="SAM" id="MobiDB-lite"/>
    </source>
</evidence>
<name>A0A918P105_9NEIS</name>
<keyword evidence="14" id="KW-1185">Reference proteome</keyword>
<evidence type="ECO:0000256" key="1">
    <source>
        <dbReference type="ARBA" id="ARBA00004413"/>
    </source>
</evidence>
<dbReference type="InterPro" id="IPR052570">
    <property type="entry name" value="FliJ"/>
</dbReference>
<sequence>MSESKYVLLIRLSAEKADAAAERMRRAQANLANAQNKLSQLNAFLAEYRQRLCDGGMEGMSIARWQDWRLFLARLDEAVVVQQRDVDRATQHFVLERHAWQEARKRLKAFEKLLERENEKQRAATARREQKTTDEFAARRFWDRTHGEEE</sequence>
<proteinExistence type="inferred from homology"/>
<evidence type="ECO:0000256" key="3">
    <source>
        <dbReference type="ARBA" id="ARBA00020392"/>
    </source>
</evidence>
<reference evidence="13" key="1">
    <citation type="journal article" date="2014" name="Int. J. Syst. Evol. Microbiol.">
        <title>Complete genome sequence of Corynebacterium casei LMG S-19264T (=DSM 44701T), isolated from a smear-ripened cheese.</title>
        <authorList>
            <consortium name="US DOE Joint Genome Institute (JGI-PGF)"/>
            <person name="Walter F."/>
            <person name="Albersmeier A."/>
            <person name="Kalinowski J."/>
            <person name="Ruckert C."/>
        </authorList>
    </citation>
    <scope>NUCLEOTIDE SEQUENCE</scope>
    <source>
        <strain evidence="13">KCTC 32182</strain>
    </source>
</reference>
<dbReference type="Proteomes" id="UP000645257">
    <property type="component" value="Unassembled WGS sequence"/>
</dbReference>
<dbReference type="InterPro" id="IPR012823">
    <property type="entry name" value="Flagell_FliJ"/>
</dbReference>